<evidence type="ECO:0000313" key="1">
    <source>
        <dbReference type="EMBL" id="BAJ93897.1"/>
    </source>
</evidence>
<accession>F2DFM6</accession>
<protein>
    <submittedName>
        <fullName evidence="1">Predicted protein</fullName>
    </submittedName>
</protein>
<sequence>MFSRNFMKTFANRKYAQITAKSGSVISDQWLISST</sequence>
<name>F2DFM6_HORVV</name>
<dbReference type="EMBL" id="AK362693">
    <property type="protein sequence ID" value="BAJ93897.1"/>
    <property type="molecule type" value="mRNA"/>
</dbReference>
<dbReference type="AlphaFoldDB" id="F2DFM6"/>
<proteinExistence type="evidence at transcript level"/>
<reference evidence="1" key="1">
    <citation type="journal article" date="2011" name="Plant Physiol.">
        <title>Comprehensive sequence analysis of 24,783 barley full-length cDNAs derived from 12 clone libraries.</title>
        <authorList>
            <person name="Matsumoto T."/>
            <person name="Tanaka T."/>
            <person name="Sakai H."/>
            <person name="Amano N."/>
            <person name="Kanamori H."/>
            <person name="Kurita K."/>
            <person name="Kikuta A."/>
            <person name="Kamiya K."/>
            <person name="Yamamoto M."/>
            <person name="Ikawa H."/>
            <person name="Fujii N."/>
            <person name="Hori K."/>
            <person name="Itoh T."/>
            <person name="Sato K."/>
        </authorList>
    </citation>
    <scope>NUCLEOTIDE SEQUENCE</scope>
    <source>
        <tissue evidence="1">Shoot and root</tissue>
    </source>
</reference>
<organism evidence="1">
    <name type="scientific">Hordeum vulgare subsp. vulgare</name>
    <name type="common">Domesticated barley</name>
    <dbReference type="NCBI Taxonomy" id="112509"/>
    <lineage>
        <taxon>Eukaryota</taxon>
        <taxon>Viridiplantae</taxon>
        <taxon>Streptophyta</taxon>
        <taxon>Embryophyta</taxon>
        <taxon>Tracheophyta</taxon>
        <taxon>Spermatophyta</taxon>
        <taxon>Magnoliopsida</taxon>
        <taxon>Liliopsida</taxon>
        <taxon>Poales</taxon>
        <taxon>Poaceae</taxon>
        <taxon>BOP clade</taxon>
        <taxon>Pooideae</taxon>
        <taxon>Triticodae</taxon>
        <taxon>Triticeae</taxon>
        <taxon>Hordeinae</taxon>
        <taxon>Hordeum</taxon>
    </lineage>
</organism>